<accession>M3BCH2</accession>
<dbReference type="AlphaFoldDB" id="M3BCH2"/>
<dbReference type="KEGG" id="pfj:MYCFIDRAFT_207008"/>
<dbReference type="EMBL" id="KB446556">
    <property type="protein sequence ID" value="EME86977.1"/>
    <property type="molecule type" value="Genomic_DNA"/>
</dbReference>
<keyword evidence="2" id="KW-1185">Reference proteome</keyword>
<evidence type="ECO:0000313" key="1">
    <source>
        <dbReference type="EMBL" id="EME86977.1"/>
    </source>
</evidence>
<reference evidence="1 2" key="1">
    <citation type="journal article" date="2012" name="PLoS Pathog.">
        <title>Diverse lifestyles and strategies of plant pathogenesis encoded in the genomes of eighteen Dothideomycetes fungi.</title>
        <authorList>
            <person name="Ohm R.A."/>
            <person name="Feau N."/>
            <person name="Henrissat B."/>
            <person name="Schoch C.L."/>
            <person name="Horwitz B.A."/>
            <person name="Barry K.W."/>
            <person name="Condon B.J."/>
            <person name="Copeland A.C."/>
            <person name="Dhillon B."/>
            <person name="Glaser F."/>
            <person name="Hesse C.N."/>
            <person name="Kosti I."/>
            <person name="LaButti K."/>
            <person name="Lindquist E.A."/>
            <person name="Lucas S."/>
            <person name="Salamov A.A."/>
            <person name="Bradshaw R.E."/>
            <person name="Ciuffetti L."/>
            <person name="Hamelin R.C."/>
            <person name="Kema G.H.J."/>
            <person name="Lawrence C."/>
            <person name="Scott J.A."/>
            <person name="Spatafora J.W."/>
            <person name="Turgeon B.G."/>
            <person name="de Wit P.J.G.M."/>
            <person name="Zhong S."/>
            <person name="Goodwin S.B."/>
            <person name="Grigoriev I.V."/>
        </authorList>
    </citation>
    <scope>NUCLEOTIDE SEQUENCE [LARGE SCALE GENOMIC DNA]</scope>
    <source>
        <strain evidence="1 2">CIRAD86</strain>
    </source>
</reference>
<organism evidence="1 2">
    <name type="scientific">Pseudocercospora fijiensis (strain CIRAD86)</name>
    <name type="common">Black leaf streak disease fungus</name>
    <name type="synonym">Mycosphaerella fijiensis</name>
    <dbReference type="NCBI Taxonomy" id="383855"/>
    <lineage>
        <taxon>Eukaryota</taxon>
        <taxon>Fungi</taxon>
        <taxon>Dikarya</taxon>
        <taxon>Ascomycota</taxon>
        <taxon>Pezizomycotina</taxon>
        <taxon>Dothideomycetes</taxon>
        <taxon>Dothideomycetidae</taxon>
        <taxon>Mycosphaerellales</taxon>
        <taxon>Mycosphaerellaceae</taxon>
        <taxon>Pseudocercospora</taxon>
    </lineage>
</organism>
<protein>
    <submittedName>
        <fullName evidence="1">Uncharacterized protein</fullName>
    </submittedName>
</protein>
<dbReference type="HOGENOM" id="CLU_1835999_0_0_1"/>
<dbReference type="VEuPathDB" id="FungiDB:MYCFIDRAFT_207008"/>
<sequence length="140" mass="16014">MFENHSSLTRQMDVIPFPVQYFRCQKEGLGAQGSFTCRATRTSRSLVLFTAFPRRYSPLSTLPRAKFTLTEPAAVIRFCFFCSGLTMMDHHSRGCYVFNTRDGRPPPDCRKARGLFNRVYKTDNLKRPASAVDIKRTTSC</sequence>
<proteinExistence type="predicted"/>
<name>M3BCH2_PSEFD</name>
<dbReference type="Proteomes" id="UP000016932">
    <property type="component" value="Unassembled WGS sequence"/>
</dbReference>
<dbReference type="GeneID" id="19336540"/>
<dbReference type="RefSeq" id="XP_007924067.1">
    <property type="nucleotide sequence ID" value="XM_007925876.1"/>
</dbReference>
<evidence type="ECO:0000313" key="2">
    <source>
        <dbReference type="Proteomes" id="UP000016932"/>
    </source>
</evidence>
<gene>
    <name evidence="1" type="ORF">MYCFIDRAFT_207008</name>
</gene>